<dbReference type="AlphaFoldDB" id="A0A1Y2K9K3"/>
<sequence>MMALLPKPESRTVTAIYHAYESAADDGFRPHLGASLIGKECERALWYDFHWVTRSQFAGRILRLFQTGHLEEPRLVADLRRIGVTVMDLNPQSGRQWQVKAHGGHFGGSLDAVAMGVPEAPKTWHVCEFKTHNAKSFKALVDKGVEEAKPQHYAQMQIYMHLFEMERALYLSVCKDSEELYAERVCVDHDLAQRLLEKAGRIIFSPHPPVRLHEDPSWWQCKLCDHHAICHEGAFAEINCRTCLHSTAEADGRWSCAQHQIVLSAPAQKQGCNQHLYIPDLVPGKQTDVDPVAGVVTYQFPGGGLWRNGSEGSQCGAPAVDTLNEKEA</sequence>
<dbReference type="EMBL" id="LVJN01000013">
    <property type="protein sequence ID" value="OSM07624.1"/>
    <property type="molecule type" value="Genomic_DNA"/>
</dbReference>
<accession>A0A1Y2K9K3</accession>
<dbReference type="InterPro" id="IPR011335">
    <property type="entry name" value="Restrct_endonuc-II-like"/>
</dbReference>
<organism evidence="1 2">
    <name type="scientific">Magnetofaba australis IT-1</name>
    <dbReference type="NCBI Taxonomy" id="1434232"/>
    <lineage>
        <taxon>Bacteria</taxon>
        <taxon>Pseudomonadati</taxon>
        <taxon>Pseudomonadota</taxon>
        <taxon>Magnetococcia</taxon>
        <taxon>Magnetococcales</taxon>
        <taxon>Magnetococcaceae</taxon>
        <taxon>Magnetofaba</taxon>
    </lineage>
</organism>
<evidence type="ECO:0000313" key="2">
    <source>
        <dbReference type="Proteomes" id="UP000194003"/>
    </source>
</evidence>
<evidence type="ECO:0000313" key="1">
    <source>
        <dbReference type="EMBL" id="OSM07624.1"/>
    </source>
</evidence>
<dbReference type="InterPro" id="IPR011604">
    <property type="entry name" value="PDDEXK-like_dom_sf"/>
</dbReference>
<comment type="caution">
    <text evidence="1">The sequence shown here is derived from an EMBL/GenBank/DDBJ whole genome shotgun (WGS) entry which is preliminary data.</text>
</comment>
<reference evidence="1 2" key="1">
    <citation type="journal article" date="2016" name="BMC Genomics">
        <title>Combined genomic and structural analyses of a cultured magnetotactic bacterium reveals its niche adaptation to a dynamic environment.</title>
        <authorList>
            <person name="Araujo A.C."/>
            <person name="Morillo V."/>
            <person name="Cypriano J."/>
            <person name="Teixeira L.C."/>
            <person name="Leao P."/>
            <person name="Lyra S."/>
            <person name="Almeida L.G."/>
            <person name="Bazylinski D.A."/>
            <person name="Vasconcellos A.T."/>
            <person name="Abreu F."/>
            <person name="Lins U."/>
        </authorList>
    </citation>
    <scope>NUCLEOTIDE SEQUENCE [LARGE SCALE GENOMIC DNA]</scope>
    <source>
        <strain evidence="1 2">IT-1</strain>
    </source>
</reference>
<dbReference type="Proteomes" id="UP000194003">
    <property type="component" value="Unassembled WGS sequence"/>
</dbReference>
<dbReference type="Gene3D" id="3.90.320.10">
    <property type="match status" value="1"/>
</dbReference>
<keyword evidence="2" id="KW-1185">Reference proteome</keyword>
<dbReference type="SUPFAM" id="SSF52980">
    <property type="entry name" value="Restriction endonuclease-like"/>
    <property type="match status" value="1"/>
</dbReference>
<gene>
    <name evidence="1" type="ORF">MAIT1_04397</name>
</gene>
<dbReference type="STRING" id="1434232.MAIT1_04397"/>
<name>A0A1Y2K9K3_9PROT</name>
<proteinExistence type="predicted"/>
<protein>
    <submittedName>
        <fullName evidence="1">Uncharacterized protein</fullName>
    </submittedName>
</protein>